<dbReference type="STRING" id="1126833.VN24_23095"/>
<dbReference type="EMBL" id="CP011058">
    <property type="protein sequence ID" value="AJY76916.1"/>
    <property type="molecule type" value="Genomic_DNA"/>
</dbReference>
<gene>
    <name evidence="5" type="ORF">VN24_23095</name>
</gene>
<comment type="subcellular location">
    <subcellularLocation>
        <location evidence="1">Cell envelope</location>
    </subcellularLocation>
</comment>
<evidence type="ECO:0000256" key="3">
    <source>
        <dbReference type="SAM" id="SignalP"/>
    </source>
</evidence>
<proteinExistence type="inferred from homology"/>
<feature type="domain" description="Periplasmic binding protein" evidence="4">
    <location>
        <begin position="35"/>
        <end position="292"/>
    </location>
</feature>
<dbReference type="Proteomes" id="UP000032633">
    <property type="component" value="Chromosome"/>
</dbReference>
<accession>A0A0D5NNS0</accession>
<evidence type="ECO:0000313" key="5">
    <source>
        <dbReference type="EMBL" id="AJY76916.1"/>
    </source>
</evidence>
<evidence type="ECO:0000313" key="6">
    <source>
        <dbReference type="Proteomes" id="UP000032633"/>
    </source>
</evidence>
<feature type="signal peptide" evidence="3">
    <location>
        <begin position="1"/>
        <end position="22"/>
    </location>
</feature>
<dbReference type="InterPro" id="IPR028082">
    <property type="entry name" value="Peripla_BP_I"/>
</dbReference>
<dbReference type="GO" id="GO:0030246">
    <property type="term" value="F:carbohydrate binding"/>
    <property type="evidence" value="ECO:0007669"/>
    <property type="project" value="TreeGrafter"/>
</dbReference>
<evidence type="ECO:0000256" key="1">
    <source>
        <dbReference type="ARBA" id="ARBA00004196"/>
    </source>
</evidence>
<dbReference type="OrthoDB" id="6196975at2"/>
<reference evidence="6" key="2">
    <citation type="submission" date="2015-03" db="EMBL/GenBank/DDBJ databases">
        <title>Genome sequence of Paenibacillus beijingensis strain DSM 24997T.</title>
        <authorList>
            <person name="Kwak Y."/>
            <person name="Shin J.-H."/>
        </authorList>
    </citation>
    <scope>NUCLEOTIDE SEQUENCE [LARGE SCALE GENOMIC DNA]</scope>
    <source>
        <strain evidence="6">DSM 24997</strain>
    </source>
</reference>
<evidence type="ECO:0000256" key="2">
    <source>
        <dbReference type="ARBA" id="ARBA00007639"/>
    </source>
</evidence>
<dbReference type="KEGG" id="pbj:VN24_23095"/>
<comment type="similarity">
    <text evidence="2">Belongs to the bacterial solute-binding protein 2 family.</text>
</comment>
<dbReference type="GO" id="GO:0030288">
    <property type="term" value="C:outer membrane-bounded periplasmic space"/>
    <property type="evidence" value="ECO:0007669"/>
    <property type="project" value="TreeGrafter"/>
</dbReference>
<evidence type="ECO:0000259" key="4">
    <source>
        <dbReference type="Pfam" id="PF13407"/>
    </source>
</evidence>
<dbReference type="InterPro" id="IPR050555">
    <property type="entry name" value="Bact_Solute-Bind_Prot2"/>
</dbReference>
<dbReference type="RefSeq" id="WP_045672341.1">
    <property type="nucleotide sequence ID" value="NZ_CP011058.1"/>
</dbReference>
<name>A0A0D5NNS0_9BACL</name>
<dbReference type="PANTHER" id="PTHR30036:SF7">
    <property type="entry name" value="ABC TRANSPORTER PERIPLASMIC-BINDING PROTEIN YPHF"/>
    <property type="match status" value="1"/>
</dbReference>
<reference evidence="5 6" key="1">
    <citation type="journal article" date="2015" name="J. Biotechnol.">
        <title>Complete genome sequence of Paenibacillus beijingensis 7188(T) (=DSM 24997(T)), a novel rhizobacterium from jujube garden soil.</title>
        <authorList>
            <person name="Kwak Y."/>
            <person name="Shin J.H."/>
        </authorList>
    </citation>
    <scope>NUCLEOTIDE SEQUENCE [LARGE SCALE GENOMIC DNA]</scope>
    <source>
        <strain evidence="5 6">DSM 24997</strain>
    </source>
</reference>
<feature type="chain" id="PRO_5039267198" evidence="3">
    <location>
        <begin position="23"/>
        <end position="328"/>
    </location>
</feature>
<dbReference type="Pfam" id="PF13407">
    <property type="entry name" value="Peripla_BP_4"/>
    <property type="match status" value="1"/>
</dbReference>
<dbReference type="AlphaFoldDB" id="A0A0D5NNS0"/>
<dbReference type="HOGENOM" id="CLU_037628_3_6_9"/>
<dbReference type="PATRIC" id="fig|1126833.4.peg.5078"/>
<organism evidence="5 6">
    <name type="scientific">Paenibacillus beijingensis</name>
    <dbReference type="NCBI Taxonomy" id="1126833"/>
    <lineage>
        <taxon>Bacteria</taxon>
        <taxon>Bacillati</taxon>
        <taxon>Bacillota</taxon>
        <taxon>Bacilli</taxon>
        <taxon>Bacillales</taxon>
        <taxon>Paenibacillaceae</taxon>
        <taxon>Paenibacillus</taxon>
    </lineage>
</organism>
<sequence>MRSILTAAAAAAFILSISSCNSRPLNGDEGRPKRIALIAPVHAGELAEAIRLGAEAAAREYGAELIYADVQPEEENGDIRQLKAALRSIEEGVSAVIIDPADEEVLAALTDKAAAAAVPVVALNGEYPVKGIAGLIAVDNEEAGRQAGAAMAELLGGTGTVALLLSDRKDPGLAKREKGIRETLLSYKGIRLSAVKAVCGASRDRCWQAVKQLLDQADVDGIVALEEQGALGTADEVRRRHAEGAPKIVAFGSEFEQLELLQDGVIHKLVVQNGFSTGYLGVTQAVSLTGGERGSAKKQLEARLQTKLIDSENMFWMDNQKLLFPFVQ</sequence>
<protein>
    <submittedName>
        <fullName evidence="5">LacI family transcriptional regulator</fullName>
    </submittedName>
</protein>
<keyword evidence="3" id="KW-0732">Signal</keyword>
<dbReference type="PANTHER" id="PTHR30036">
    <property type="entry name" value="D-XYLOSE-BINDING PERIPLASMIC PROTEIN"/>
    <property type="match status" value="1"/>
</dbReference>
<dbReference type="Gene3D" id="3.40.50.2300">
    <property type="match status" value="2"/>
</dbReference>
<dbReference type="InterPro" id="IPR025997">
    <property type="entry name" value="SBP_2_dom"/>
</dbReference>
<dbReference type="SUPFAM" id="SSF53822">
    <property type="entry name" value="Periplasmic binding protein-like I"/>
    <property type="match status" value="1"/>
</dbReference>
<dbReference type="PROSITE" id="PS51257">
    <property type="entry name" value="PROKAR_LIPOPROTEIN"/>
    <property type="match status" value="1"/>
</dbReference>
<keyword evidence="6" id="KW-1185">Reference proteome</keyword>